<keyword evidence="1" id="KW-0812">Transmembrane</keyword>
<protein>
    <recommendedName>
        <fullName evidence="4">Membrane-associated protein</fullName>
    </recommendedName>
</protein>
<feature type="transmembrane region" description="Helical" evidence="1">
    <location>
        <begin position="176"/>
        <end position="193"/>
    </location>
</feature>
<evidence type="ECO:0008006" key="4">
    <source>
        <dbReference type="Google" id="ProtNLM"/>
    </source>
</evidence>
<keyword evidence="1" id="KW-0472">Membrane</keyword>
<keyword evidence="1" id="KW-1133">Transmembrane helix</keyword>
<organism evidence="2 3">
    <name type="scientific">Modestobacter marinus</name>
    <dbReference type="NCBI Taxonomy" id="477641"/>
    <lineage>
        <taxon>Bacteria</taxon>
        <taxon>Bacillati</taxon>
        <taxon>Actinomycetota</taxon>
        <taxon>Actinomycetes</taxon>
        <taxon>Geodermatophilales</taxon>
        <taxon>Geodermatophilaceae</taxon>
        <taxon>Modestobacter</taxon>
    </lineage>
</organism>
<dbReference type="Proteomes" id="UP000648663">
    <property type="component" value="Unassembled WGS sequence"/>
</dbReference>
<evidence type="ECO:0000313" key="3">
    <source>
        <dbReference type="Proteomes" id="UP000648663"/>
    </source>
</evidence>
<evidence type="ECO:0000256" key="1">
    <source>
        <dbReference type="SAM" id="Phobius"/>
    </source>
</evidence>
<reference evidence="3" key="1">
    <citation type="journal article" date="2019" name="Int. J. Syst. Evol. Microbiol.">
        <title>The Global Catalogue of Microorganisms (GCM) 10K type strain sequencing project: providing services to taxonomists for standard genome sequencing and annotation.</title>
        <authorList>
            <consortium name="The Broad Institute Genomics Platform"/>
            <consortium name="The Broad Institute Genome Sequencing Center for Infectious Disease"/>
            <person name="Wu L."/>
            <person name="Ma J."/>
        </authorList>
    </citation>
    <scope>NUCLEOTIDE SEQUENCE [LARGE SCALE GENOMIC DNA]</scope>
    <source>
        <strain evidence="3">CGMCC 4.5581</strain>
    </source>
</reference>
<feature type="transmembrane region" description="Helical" evidence="1">
    <location>
        <begin position="12"/>
        <end position="37"/>
    </location>
</feature>
<name>A0ABQ2FY23_9ACTN</name>
<evidence type="ECO:0000313" key="2">
    <source>
        <dbReference type="EMBL" id="GGL65783.1"/>
    </source>
</evidence>
<proteinExistence type="predicted"/>
<keyword evidence="3" id="KW-1185">Reference proteome</keyword>
<accession>A0ABQ2FY23</accession>
<gene>
    <name evidence="2" type="ORF">GCM10011589_22480</name>
</gene>
<sequence>MVSAVLDRVGGWPAVLVLGVAALVLALESGVIAGVLLPGSTTLVVLGLWSATTGTHPALPIAVAAAASAGGAVHGWLRGHQRRATGPPQGRLRTRVEPAVRQAETWLTSRSPRHTALVLAAAHWAAVTRTLTPRVAGGGGVPLRLLGPVVAASSTAWATTVVLLARELGQQVAAEAGWVPVTVVIVLAGALLVRRRLRHGPLTCRPHRQAG</sequence>
<dbReference type="EMBL" id="BMMI01000004">
    <property type="protein sequence ID" value="GGL65783.1"/>
    <property type="molecule type" value="Genomic_DNA"/>
</dbReference>
<comment type="caution">
    <text evidence="2">The sequence shown here is derived from an EMBL/GenBank/DDBJ whole genome shotgun (WGS) entry which is preliminary data.</text>
</comment>